<keyword evidence="4" id="KW-1185">Reference proteome</keyword>
<evidence type="ECO:0000256" key="1">
    <source>
        <dbReference type="SAM" id="MobiDB-lite"/>
    </source>
</evidence>
<dbReference type="PROSITE" id="PS51464">
    <property type="entry name" value="SIS"/>
    <property type="match status" value="1"/>
</dbReference>
<feature type="region of interest" description="Disordered" evidence="1">
    <location>
        <begin position="1"/>
        <end position="87"/>
    </location>
</feature>
<dbReference type="SUPFAM" id="SSF53697">
    <property type="entry name" value="SIS domain"/>
    <property type="match status" value="1"/>
</dbReference>
<organism evidence="3 4">
    <name type="scientific">Epichloe bromicola</name>
    <dbReference type="NCBI Taxonomy" id="79588"/>
    <lineage>
        <taxon>Eukaryota</taxon>
        <taxon>Fungi</taxon>
        <taxon>Dikarya</taxon>
        <taxon>Ascomycota</taxon>
        <taxon>Pezizomycotina</taxon>
        <taxon>Sordariomycetes</taxon>
        <taxon>Hypocreomycetidae</taxon>
        <taxon>Hypocreales</taxon>
        <taxon>Clavicipitaceae</taxon>
        <taxon>Epichloe</taxon>
    </lineage>
</organism>
<evidence type="ECO:0000313" key="3">
    <source>
        <dbReference type="EMBL" id="GAB0136497.1"/>
    </source>
</evidence>
<protein>
    <recommendedName>
        <fullName evidence="2">SIS domain-containing protein</fullName>
    </recommendedName>
</protein>
<dbReference type="Pfam" id="PF01380">
    <property type="entry name" value="SIS"/>
    <property type="match status" value="1"/>
</dbReference>
<dbReference type="InterPro" id="IPR001347">
    <property type="entry name" value="SIS_dom"/>
</dbReference>
<evidence type="ECO:0000313" key="4">
    <source>
        <dbReference type="Proteomes" id="UP001562357"/>
    </source>
</evidence>
<feature type="compositionally biased region" description="Pro residues" evidence="1">
    <location>
        <begin position="27"/>
        <end position="37"/>
    </location>
</feature>
<dbReference type="Proteomes" id="UP001562357">
    <property type="component" value="Unassembled WGS sequence"/>
</dbReference>
<gene>
    <name evidence="3" type="primary">g4797</name>
    <name evidence="3" type="ORF">EsDP_00004797</name>
</gene>
<dbReference type="CDD" id="cd05014">
    <property type="entry name" value="SIS_Kpsf"/>
    <property type="match status" value="1"/>
</dbReference>
<sequence>MSRNGQAERHPVQTSAVIVLGARQGPALPPPSPPTPCVSPSDSALVQEPTGCFSLEQPPFKQGDTDSSRVAPPPPPPQSPCHQESAATESRLRQGMHVLNTEATALADLSKLYETDSVAREGFNQAVRTIARRGQSNGKLVIIGVGKSGHIGKKLVATMQSLGIAAVCLHPTEALHGDLGIIDPHDTLMFITYSGKTQELMLLLPHLDEALPTIVLTSHIRRDTCEMIKRRPNAILLPAPIPESEATSFGVAAPTSSTTVALALGDALAITAAKEMHHNIAATFAKNHPGGAIGAAATTTSPQTLKNICVLLDDIPHLRGLGLTWTSQGIELLRAGVGSVSGWVRTQDGKVASPSQIRQIPTAQLHQPLAQLPRVFASSCDMLAMSSDTPIRQAGDVVRSAWQNSLGDTLPCSADVIGVTEGGEIIGVLEARRLFELHGSSRDEA</sequence>
<dbReference type="PANTHER" id="PTHR38418">
    <property type="entry name" value="SUGAR ISOMERASE, KPSF/GUTQ (AFU_ORTHOLOGUE AFUA_6G08860)"/>
    <property type="match status" value="1"/>
</dbReference>
<reference evidence="4" key="1">
    <citation type="submission" date="2024-06" db="EMBL/GenBank/DDBJ databases">
        <title>Draft Genome Sequences of Epichloe bromicola Strains Isolated from Elymus ciliaris.</title>
        <authorList>
            <consortium name="Epichloe bromicola genome sequencing consortium"/>
            <person name="Miura A."/>
            <person name="Imano S."/>
            <person name="Ashida A."/>
            <person name="Sato I."/>
            <person name="Chiba S."/>
            <person name="Tanaka A."/>
            <person name="Camagna M."/>
            <person name="Takemoto D."/>
        </authorList>
    </citation>
    <scope>NUCLEOTIDE SEQUENCE [LARGE SCALE GENOMIC DNA]</scope>
    <source>
        <strain evidence="4">DP</strain>
    </source>
</reference>
<evidence type="ECO:0000259" key="2">
    <source>
        <dbReference type="PROSITE" id="PS51464"/>
    </source>
</evidence>
<dbReference type="EMBL" id="BAAFGZ010000198">
    <property type="protein sequence ID" value="GAB0136497.1"/>
    <property type="molecule type" value="Genomic_DNA"/>
</dbReference>
<dbReference type="InterPro" id="IPR035474">
    <property type="entry name" value="SIS_Kpsf"/>
</dbReference>
<dbReference type="Gene3D" id="3.40.50.10490">
    <property type="entry name" value="Glucose-6-phosphate isomerase like protein, domain 1"/>
    <property type="match status" value="1"/>
</dbReference>
<comment type="caution">
    <text evidence="3">The sequence shown here is derived from an EMBL/GenBank/DDBJ whole genome shotgun (WGS) entry which is preliminary data.</text>
</comment>
<dbReference type="InterPro" id="IPR046348">
    <property type="entry name" value="SIS_dom_sf"/>
</dbReference>
<proteinExistence type="predicted"/>
<dbReference type="PANTHER" id="PTHR38418:SF2">
    <property type="entry name" value="SUGAR ISOMERASE, KPSF_GUTQ (AFU_ORTHOLOGUE AFUA_6G08860)"/>
    <property type="match status" value="1"/>
</dbReference>
<feature type="compositionally biased region" description="Basic and acidic residues" evidence="1">
    <location>
        <begin position="1"/>
        <end position="11"/>
    </location>
</feature>
<name>A0ABQ0CSS7_9HYPO</name>
<feature type="domain" description="SIS" evidence="2">
    <location>
        <begin position="130"/>
        <end position="278"/>
    </location>
</feature>
<accession>A0ABQ0CSS7</accession>